<reference evidence="2" key="1">
    <citation type="submission" date="2020-11" db="EMBL/GenBank/DDBJ databases">
        <authorList>
            <person name="Tran Van P."/>
        </authorList>
    </citation>
    <scope>NUCLEOTIDE SEQUENCE</scope>
</reference>
<protein>
    <submittedName>
        <fullName evidence="2">Uncharacterized protein</fullName>
    </submittedName>
</protein>
<evidence type="ECO:0000256" key="1">
    <source>
        <dbReference type="SAM" id="MobiDB-lite"/>
    </source>
</evidence>
<evidence type="ECO:0000313" key="2">
    <source>
        <dbReference type="EMBL" id="CAD7248843.1"/>
    </source>
</evidence>
<accession>A0A7R9A5W6</accession>
<gene>
    <name evidence="2" type="ORF">DSTB1V02_LOCUS8650</name>
</gene>
<dbReference type="EMBL" id="LR901538">
    <property type="protein sequence ID" value="CAD7248843.1"/>
    <property type="molecule type" value="Genomic_DNA"/>
</dbReference>
<organism evidence="2">
    <name type="scientific">Darwinula stevensoni</name>
    <dbReference type="NCBI Taxonomy" id="69355"/>
    <lineage>
        <taxon>Eukaryota</taxon>
        <taxon>Metazoa</taxon>
        <taxon>Ecdysozoa</taxon>
        <taxon>Arthropoda</taxon>
        <taxon>Crustacea</taxon>
        <taxon>Oligostraca</taxon>
        <taxon>Ostracoda</taxon>
        <taxon>Podocopa</taxon>
        <taxon>Podocopida</taxon>
        <taxon>Darwinulocopina</taxon>
        <taxon>Darwinuloidea</taxon>
        <taxon>Darwinulidae</taxon>
        <taxon>Darwinula</taxon>
    </lineage>
</organism>
<name>A0A7R9A5W6_9CRUS</name>
<feature type="region of interest" description="Disordered" evidence="1">
    <location>
        <begin position="1"/>
        <end position="37"/>
    </location>
</feature>
<keyword evidence="3" id="KW-1185">Reference proteome</keyword>
<dbReference type="EMBL" id="CAJPEV010002021">
    <property type="protein sequence ID" value="CAG0895341.1"/>
    <property type="molecule type" value="Genomic_DNA"/>
</dbReference>
<dbReference type="Proteomes" id="UP000677054">
    <property type="component" value="Unassembled WGS sequence"/>
</dbReference>
<dbReference type="AlphaFoldDB" id="A0A7R9A5W6"/>
<feature type="compositionally biased region" description="Basic and acidic residues" evidence="1">
    <location>
        <begin position="12"/>
        <end position="27"/>
    </location>
</feature>
<sequence>MKMEQGEMNEMGSKKTVTDLQDEKPTDTDSGPQGHTEVYAISKAEELQEQHSFSSHTQQSKRQVLSDIGIMALQQLKRELKHGSTLVDMNIFLDKLAERHIITVVQERDLKAIKKSFELIDETFFILLGKNPQLTYQSVLEILQEMGRGDMIVYLGISKRLIDL</sequence>
<evidence type="ECO:0000313" key="3">
    <source>
        <dbReference type="Proteomes" id="UP000677054"/>
    </source>
</evidence>
<proteinExistence type="predicted"/>